<dbReference type="PROSITE" id="PS00211">
    <property type="entry name" value="ABC_TRANSPORTER_1"/>
    <property type="match status" value="1"/>
</dbReference>
<dbReference type="GO" id="GO:0005524">
    <property type="term" value="F:ATP binding"/>
    <property type="evidence" value="ECO:0007669"/>
    <property type="project" value="UniProtKB-KW"/>
</dbReference>
<dbReference type="Proteomes" id="UP001629392">
    <property type="component" value="Unassembled WGS sequence"/>
</dbReference>
<dbReference type="SUPFAM" id="SSF52540">
    <property type="entry name" value="P-loop containing nucleoside triphosphate hydrolases"/>
    <property type="match status" value="1"/>
</dbReference>
<gene>
    <name evidence="8" type="ORF">PQQ73_30660</name>
</gene>
<keyword evidence="4" id="KW-0472">Membrane</keyword>
<comment type="caution">
    <text evidence="8">The sequence shown here is derived from an EMBL/GenBank/DDBJ whole genome shotgun (WGS) entry which is preliminary data.</text>
</comment>
<reference evidence="8 9" key="1">
    <citation type="journal article" date="2024" name="Chem. Sci.">
        <title>Discovery of megapolipeptins by genome mining of a Burkholderiales bacteria collection.</title>
        <authorList>
            <person name="Paulo B.S."/>
            <person name="Recchia M.J.J."/>
            <person name="Lee S."/>
            <person name="Fergusson C.H."/>
            <person name="Romanowski S.B."/>
            <person name="Hernandez A."/>
            <person name="Krull N."/>
            <person name="Liu D.Y."/>
            <person name="Cavanagh H."/>
            <person name="Bos A."/>
            <person name="Gray C.A."/>
            <person name="Murphy B.T."/>
            <person name="Linington R.G."/>
            <person name="Eustaquio A.S."/>
        </authorList>
    </citation>
    <scope>NUCLEOTIDE SEQUENCE [LARGE SCALE GENOMIC DNA]</scope>
    <source>
        <strain evidence="8 9">RL17-350-BIC-E</strain>
    </source>
</reference>
<evidence type="ECO:0000259" key="7">
    <source>
        <dbReference type="PROSITE" id="PS50893"/>
    </source>
</evidence>
<feature type="domain" description="ABC transporter" evidence="7">
    <location>
        <begin position="9"/>
        <end position="238"/>
    </location>
</feature>
<keyword evidence="3" id="KW-1003">Cell membrane</keyword>
<dbReference type="Pfam" id="PF00005">
    <property type="entry name" value="ABC_tran"/>
    <property type="match status" value="1"/>
</dbReference>
<dbReference type="EMBL" id="JAQQCL010000033">
    <property type="protein sequence ID" value="MFM0720683.1"/>
    <property type="molecule type" value="Genomic_DNA"/>
</dbReference>
<dbReference type="PANTHER" id="PTHR42788">
    <property type="entry name" value="TAURINE IMPORT ATP-BINDING PROTEIN-RELATED"/>
    <property type="match status" value="1"/>
</dbReference>
<dbReference type="Gene3D" id="3.40.50.300">
    <property type="entry name" value="P-loop containing nucleotide triphosphate hydrolases"/>
    <property type="match status" value="1"/>
</dbReference>
<evidence type="ECO:0000256" key="2">
    <source>
        <dbReference type="ARBA" id="ARBA00022448"/>
    </source>
</evidence>
<accession>A0ABW9ENR5</accession>
<name>A0ABW9ENR5_9BURK</name>
<keyword evidence="2" id="KW-0813">Transport</keyword>
<dbReference type="InterPro" id="IPR003439">
    <property type="entry name" value="ABC_transporter-like_ATP-bd"/>
</dbReference>
<dbReference type="InterPro" id="IPR050166">
    <property type="entry name" value="ABC_transporter_ATP-bind"/>
</dbReference>
<dbReference type="InterPro" id="IPR027417">
    <property type="entry name" value="P-loop_NTPase"/>
</dbReference>
<evidence type="ECO:0000256" key="3">
    <source>
        <dbReference type="ARBA" id="ARBA00022475"/>
    </source>
</evidence>
<evidence type="ECO:0000256" key="1">
    <source>
        <dbReference type="ARBA" id="ARBA00005417"/>
    </source>
</evidence>
<dbReference type="InterPro" id="IPR003593">
    <property type="entry name" value="AAA+_ATPase"/>
</dbReference>
<evidence type="ECO:0000313" key="8">
    <source>
        <dbReference type="EMBL" id="MFM0720683.1"/>
    </source>
</evidence>
<keyword evidence="4" id="KW-0997">Cell inner membrane</keyword>
<evidence type="ECO:0000256" key="6">
    <source>
        <dbReference type="ARBA" id="ARBA00022840"/>
    </source>
</evidence>
<evidence type="ECO:0000256" key="4">
    <source>
        <dbReference type="ARBA" id="ARBA00022519"/>
    </source>
</evidence>
<keyword evidence="6 8" id="KW-0067">ATP-binding</keyword>
<dbReference type="PANTHER" id="PTHR42788:SF13">
    <property type="entry name" value="ALIPHATIC SULFONATES IMPORT ATP-BINDING PROTEIN SSUB"/>
    <property type="match status" value="1"/>
</dbReference>
<sequence>MNIRTTEYLVFDGVTKRFGGLPVVETPFDLTIPRGQFVVFLGPSGCGKTTLMRMSGGLDTPSTGEIRLEGEPVGKPDQRRGMVFQSYSSFPWLTVSQNVAFGMRYRIDLGKDEKRRRTDHYLRLVGLHEFAATYPNRISGGMRQRVAIARTLAAGSEVLLMDEPFGALDAQRREQLQVELRRIQSEESRTVIFVTHDVEEAVFLADRIIVFSRRPARVVEDIDVTSQLGRTRSLALRDSEMFFRMKTKIIQTVRETTGVEY</sequence>
<dbReference type="CDD" id="cd03293">
    <property type="entry name" value="ABC_NrtD_SsuB_transporters"/>
    <property type="match status" value="1"/>
</dbReference>
<evidence type="ECO:0000256" key="5">
    <source>
        <dbReference type="ARBA" id="ARBA00022741"/>
    </source>
</evidence>
<comment type="similarity">
    <text evidence="1">Belongs to the ABC transporter superfamily.</text>
</comment>
<dbReference type="InterPro" id="IPR017871">
    <property type="entry name" value="ABC_transporter-like_CS"/>
</dbReference>
<keyword evidence="9" id="KW-1185">Reference proteome</keyword>
<protein>
    <submittedName>
        <fullName evidence="8">ABC transporter ATP-binding protein</fullName>
    </submittedName>
</protein>
<dbReference type="RefSeq" id="WP_408149395.1">
    <property type="nucleotide sequence ID" value="NZ_JAQQCL010000033.1"/>
</dbReference>
<dbReference type="PROSITE" id="PS50893">
    <property type="entry name" value="ABC_TRANSPORTER_2"/>
    <property type="match status" value="1"/>
</dbReference>
<proteinExistence type="inferred from homology"/>
<dbReference type="SMART" id="SM00382">
    <property type="entry name" value="AAA"/>
    <property type="match status" value="1"/>
</dbReference>
<keyword evidence="5" id="KW-0547">Nucleotide-binding</keyword>
<evidence type="ECO:0000313" key="9">
    <source>
        <dbReference type="Proteomes" id="UP001629392"/>
    </source>
</evidence>
<organism evidence="8 9">
    <name type="scientific">Paraburkholderia strydomiana</name>
    <dbReference type="NCBI Taxonomy" id="1245417"/>
    <lineage>
        <taxon>Bacteria</taxon>
        <taxon>Pseudomonadati</taxon>
        <taxon>Pseudomonadota</taxon>
        <taxon>Betaproteobacteria</taxon>
        <taxon>Burkholderiales</taxon>
        <taxon>Burkholderiaceae</taxon>
        <taxon>Paraburkholderia</taxon>
    </lineage>
</organism>